<name>A0A1I0AWV2_9FIRM</name>
<dbReference type="GeneID" id="93281757"/>
<dbReference type="RefSeq" id="WP_182481689.1">
    <property type="nucleotide sequence ID" value="NZ_CABJCG010000017.1"/>
</dbReference>
<evidence type="ECO:0008006" key="3">
    <source>
        <dbReference type="Google" id="ProtNLM"/>
    </source>
</evidence>
<proteinExistence type="predicted"/>
<keyword evidence="2" id="KW-1185">Reference proteome</keyword>
<dbReference type="AlphaFoldDB" id="A0A1I0AWV2"/>
<organism evidence="1 2">
    <name type="scientific">Enterocloster lavalensis</name>
    <dbReference type="NCBI Taxonomy" id="460384"/>
    <lineage>
        <taxon>Bacteria</taxon>
        <taxon>Bacillati</taxon>
        <taxon>Bacillota</taxon>
        <taxon>Clostridia</taxon>
        <taxon>Lachnospirales</taxon>
        <taxon>Lachnospiraceae</taxon>
        <taxon>Enterocloster</taxon>
    </lineage>
</organism>
<dbReference type="STRING" id="460384.SAMN05216313_101226"/>
<evidence type="ECO:0000313" key="2">
    <source>
        <dbReference type="Proteomes" id="UP000198508"/>
    </source>
</evidence>
<protein>
    <recommendedName>
        <fullName evidence="3">SMI1/KNR4 family protein</fullName>
    </recommendedName>
</protein>
<accession>A0A1I0AWV2</accession>
<dbReference type="EMBL" id="FOIM01000001">
    <property type="protein sequence ID" value="SES98484.1"/>
    <property type="molecule type" value="Genomic_DNA"/>
</dbReference>
<sequence>MKEGFYFHRNHLYYGTYNEKQVSGRVNISKVTPEHIQTNHPISDDDWAVRLWDNHSLLEPEYADLQTMLLKMGMFMNLSPDQEVDFSIVERRLDISLPKELKRIYLAIQNQEEYFTGTEHFLPLDEIYVEQRIIVFFKKKRTPIAGYDLERGCLAEYYKKEWHIEWGGICCYQFCVGRMLTLAIENRPVFKKGRCKGKFVTTLNIERELENFCNEDYHLLSEFHVYGIAVLYSNDGLIAWIRSNGFYADIHAGAADEAQLEALAEHLGAMEWK</sequence>
<evidence type="ECO:0000313" key="1">
    <source>
        <dbReference type="EMBL" id="SES98484.1"/>
    </source>
</evidence>
<gene>
    <name evidence="1" type="ORF">SAMN05216313_101226</name>
</gene>
<reference evidence="2" key="1">
    <citation type="submission" date="2016-10" db="EMBL/GenBank/DDBJ databases">
        <authorList>
            <person name="Varghese N."/>
            <person name="Submissions S."/>
        </authorList>
    </citation>
    <scope>NUCLEOTIDE SEQUENCE [LARGE SCALE GENOMIC DNA]</scope>
    <source>
        <strain evidence="2">NLAE-zl-G277</strain>
    </source>
</reference>
<dbReference type="Proteomes" id="UP000198508">
    <property type="component" value="Unassembled WGS sequence"/>
</dbReference>